<protein>
    <recommendedName>
        <fullName evidence="4">Integral membrane protein</fullName>
    </recommendedName>
</protein>
<accession>A0A0R2CL14</accession>
<evidence type="ECO:0008006" key="4">
    <source>
        <dbReference type="Google" id="ProtNLM"/>
    </source>
</evidence>
<keyword evidence="1" id="KW-1133">Transmembrane helix</keyword>
<dbReference type="PATRIC" id="fig|1423745.4.peg.452"/>
<evidence type="ECO:0000313" key="3">
    <source>
        <dbReference type="Proteomes" id="UP000051586"/>
    </source>
</evidence>
<dbReference type="Proteomes" id="UP000051586">
    <property type="component" value="Unassembled WGS sequence"/>
</dbReference>
<evidence type="ECO:0000256" key="1">
    <source>
        <dbReference type="SAM" id="Phobius"/>
    </source>
</evidence>
<feature type="transmembrane region" description="Helical" evidence="1">
    <location>
        <begin position="150"/>
        <end position="170"/>
    </location>
</feature>
<feature type="transmembrane region" description="Helical" evidence="1">
    <location>
        <begin position="93"/>
        <end position="112"/>
    </location>
</feature>
<organism evidence="2 3">
    <name type="scientific">Fructilactobacillus florum DSM 22689 = JCM 16035</name>
    <dbReference type="NCBI Taxonomy" id="1423745"/>
    <lineage>
        <taxon>Bacteria</taxon>
        <taxon>Bacillati</taxon>
        <taxon>Bacillota</taxon>
        <taxon>Bacilli</taxon>
        <taxon>Lactobacillales</taxon>
        <taxon>Lactobacillaceae</taxon>
        <taxon>Fructilactobacillus</taxon>
    </lineage>
</organism>
<proteinExistence type="predicted"/>
<dbReference type="RefSeq" id="WP_009166592.1">
    <property type="nucleotide sequence ID" value="NZ_AYZI01000002.1"/>
</dbReference>
<keyword evidence="1" id="KW-0472">Membrane</keyword>
<dbReference type="EMBL" id="AYZI01000002">
    <property type="protein sequence ID" value="KRM92296.1"/>
    <property type="molecule type" value="Genomic_DNA"/>
</dbReference>
<name>A0A0R2CL14_9LACO</name>
<dbReference type="PANTHER" id="PTHR34989">
    <property type="entry name" value="PROTEIN HDED"/>
    <property type="match status" value="1"/>
</dbReference>
<evidence type="ECO:0000313" key="2">
    <source>
        <dbReference type="EMBL" id="KRM92296.1"/>
    </source>
</evidence>
<feature type="transmembrane region" description="Helical" evidence="1">
    <location>
        <begin position="37"/>
        <end position="56"/>
    </location>
</feature>
<dbReference type="Pfam" id="PF03729">
    <property type="entry name" value="DUF308"/>
    <property type="match status" value="2"/>
</dbReference>
<dbReference type="AlphaFoldDB" id="A0A0R2CL14"/>
<keyword evidence="1" id="KW-0812">Transmembrane</keyword>
<dbReference type="GO" id="GO:0005886">
    <property type="term" value="C:plasma membrane"/>
    <property type="evidence" value="ECO:0007669"/>
    <property type="project" value="TreeGrafter"/>
</dbReference>
<feature type="transmembrane region" description="Helical" evidence="1">
    <location>
        <begin position="124"/>
        <end position="144"/>
    </location>
</feature>
<feature type="transmembrane region" description="Helical" evidence="1">
    <location>
        <begin position="68"/>
        <end position="87"/>
    </location>
</feature>
<dbReference type="InterPro" id="IPR052712">
    <property type="entry name" value="Acid_resist_chaperone_HdeD"/>
</dbReference>
<dbReference type="PANTHER" id="PTHR34989:SF1">
    <property type="entry name" value="PROTEIN HDED"/>
    <property type="match status" value="1"/>
</dbReference>
<reference evidence="2 3" key="1">
    <citation type="journal article" date="2015" name="Genome Announc.">
        <title>Expanding the biotechnology potential of lactobacilli through comparative genomics of 213 strains and associated genera.</title>
        <authorList>
            <person name="Sun Z."/>
            <person name="Harris H.M."/>
            <person name="McCann A."/>
            <person name="Guo C."/>
            <person name="Argimon S."/>
            <person name="Zhang W."/>
            <person name="Yang X."/>
            <person name="Jeffery I.B."/>
            <person name="Cooney J.C."/>
            <person name="Kagawa T.F."/>
            <person name="Liu W."/>
            <person name="Song Y."/>
            <person name="Salvetti E."/>
            <person name="Wrobel A."/>
            <person name="Rasinkangas P."/>
            <person name="Parkhill J."/>
            <person name="Rea M.C."/>
            <person name="O'Sullivan O."/>
            <person name="Ritari J."/>
            <person name="Douillard F.P."/>
            <person name="Paul Ross R."/>
            <person name="Yang R."/>
            <person name="Briner A.E."/>
            <person name="Felis G.E."/>
            <person name="de Vos W.M."/>
            <person name="Barrangou R."/>
            <person name="Klaenhammer T.R."/>
            <person name="Caufield P.W."/>
            <person name="Cui Y."/>
            <person name="Zhang H."/>
            <person name="O'Toole P.W."/>
        </authorList>
    </citation>
    <scope>NUCLEOTIDE SEQUENCE [LARGE SCALE GENOMIC DNA]</scope>
    <source>
        <strain evidence="2 3">DSM 22689</strain>
    </source>
</reference>
<dbReference type="InterPro" id="IPR005325">
    <property type="entry name" value="DUF308_memb"/>
</dbReference>
<dbReference type="STRING" id="1423745.GCA_001311215_01011"/>
<comment type="caution">
    <text evidence="2">The sequence shown here is derived from an EMBL/GenBank/DDBJ whole genome shotgun (WGS) entry which is preliminary data.</text>
</comment>
<feature type="transmembrane region" description="Helical" evidence="1">
    <location>
        <begin position="12"/>
        <end position="31"/>
    </location>
</feature>
<sequence>MFSSERRFDPFSLVLGILFAVMSLVMLRNPIGSLRALIILIAILLIVEGVFKLADISVLQRDLGLSRGWTIFSSVIDIILGILIFMQPSFGAVYIWILISLSFIFDSFFALWASRFIGKEHRGLFWFNVVLGVIGVILGFSLLFAPEMAISVALFLVSFYFMFFGILLIVRSF</sequence>
<gene>
    <name evidence="2" type="ORF">FC87_GL000427</name>
</gene>